<evidence type="ECO:0000256" key="1">
    <source>
        <dbReference type="SAM" id="Phobius"/>
    </source>
</evidence>
<dbReference type="EMBL" id="FNIR01000003">
    <property type="protein sequence ID" value="SDO00543.1"/>
    <property type="molecule type" value="Genomic_DNA"/>
</dbReference>
<organism evidence="3 4">
    <name type="scientific">Klenkia soli</name>
    <dbReference type="NCBI Taxonomy" id="1052260"/>
    <lineage>
        <taxon>Bacteria</taxon>
        <taxon>Bacillati</taxon>
        <taxon>Actinomycetota</taxon>
        <taxon>Actinomycetes</taxon>
        <taxon>Geodermatophilales</taxon>
        <taxon>Geodermatophilaceae</taxon>
        <taxon>Klenkia</taxon>
    </lineage>
</organism>
<evidence type="ECO:0000313" key="3">
    <source>
        <dbReference type="EMBL" id="SDO00543.1"/>
    </source>
</evidence>
<dbReference type="AlphaFoldDB" id="A0A1H0G0Z8"/>
<name>A0A1H0G0Z8_9ACTN</name>
<feature type="transmembrane region" description="Helical" evidence="1">
    <location>
        <begin position="206"/>
        <end position="226"/>
    </location>
</feature>
<dbReference type="Pfam" id="PF13795">
    <property type="entry name" value="HupE_UreJ_2"/>
    <property type="match status" value="1"/>
</dbReference>
<reference evidence="4" key="1">
    <citation type="submission" date="2016-10" db="EMBL/GenBank/DDBJ databases">
        <authorList>
            <person name="Varghese N."/>
            <person name="Submissions S."/>
        </authorList>
    </citation>
    <scope>NUCLEOTIDE SEQUENCE [LARGE SCALE GENOMIC DNA]</scope>
    <source>
        <strain evidence="4">DSM 45843</strain>
    </source>
</reference>
<dbReference type="Proteomes" id="UP000199088">
    <property type="component" value="Unassembled WGS sequence"/>
</dbReference>
<evidence type="ECO:0000256" key="2">
    <source>
        <dbReference type="SAM" id="SignalP"/>
    </source>
</evidence>
<feature type="transmembrane region" description="Helical" evidence="1">
    <location>
        <begin position="267"/>
        <end position="284"/>
    </location>
</feature>
<gene>
    <name evidence="3" type="ORF">SAMN05660199_01100</name>
</gene>
<keyword evidence="2" id="KW-0732">Signal</keyword>
<dbReference type="InterPro" id="IPR032809">
    <property type="entry name" value="Put_HupE_UreJ"/>
</dbReference>
<proteinExistence type="predicted"/>
<feature type="transmembrane region" description="Helical" evidence="1">
    <location>
        <begin position="238"/>
        <end position="261"/>
    </location>
</feature>
<evidence type="ECO:0000313" key="4">
    <source>
        <dbReference type="Proteomes" id="UP000199088"/>
    </source>
</evidence>
<sequence>MVAACGVLFALLGVGGAGQASAHPLSTTAVLLDVGSGSVTGELQLPVDRLALALSDPTLTSQAAIVPAELADLRAYVSRHTAAVGADGEAWSSEISGGVIESIDGVDHLVLQLTLTPSTGRTADFTFSYDAVVEHLLSHQILVSARTEGAADYTTVGLITWQNHELPIDGFAPGSTAGSGATGVGAGFSTAVHLGIEHISGGADHLLFLLTLLLPAPLAAARGRWVRRTGLTRSCVRVVHVVSAFAVGHSITLALAALGYVHINSPLVESLIALSILASAVHAIKPLVPGGETVIAAGFGLVHGLAFAAVIQDLGLARSALVVQLLGFNLGIEITQLIVVALIIPSLLVLSRTRLYPGVRVAGAGIAAVLAALWLAERTGLLPDNPLDTLAEAAVGHGLLLAAGLAVVSVAAFSVRNWRAVDAAPIATARRTRAVVGAR</sequence>
<feature type="signal peptide" evidence="2">
    <location>
        <begin position="1"/>
        <end position="22"/>
    </location>
</feature>
<protein>
    <submittedName>
        <fullName evidence="3">HupE / UreJ protein</fullName>
    </submittedName>
</protein>
<dbReference type="STRING" id="1052260.SAMN05660199_01100"/>
<feature type="chain" id="PRO_5011724771" evidence="2">
    <location>
        <begin position="23"/>
        <end position="439"/>
    </location>
</feature>
<keyword evidence="1" id="KW-1133">Transmembrane helix</keyword>
<accession>A0A1H0G0Z8</accession>
<feature type="transmembrane region" description="Helical" evidence="1">
    <location>
        <begin position="396"/>
        <end position="415"/>
    </location>
</feature>
<keyword evidence="1" id="KW-0812">Transmembrane</keyword>
<keyword evidence="1" id="KW-0472">Membrane</keyword>
<keyword evidence="4" id="KW-1185">Reference proteome</keyword>
<feature type="transmembrane region" description="Helical" evidence="1">
    <location>
        <begin position="331"/>
        <end position="350"/>
    </location>
</feature>
<feature type="transmembrane region" description="Helical" evidence="1">
    <location>
        <begin position="357"/>
        <end position="376"/>
    </location>
</feature>
<feature type="transmembrane region" description="Helical" evidence="1">
    <location>
        <begin position="293"/>
        <end position="311"/>
    </location>
</feature>